<evidence type="ECO:0000256" key="3">
    <source>
        <dbReference type="ARBA" id="ARBA00022737"/>
    </source>
</evidence>
<dbReference type="InterPro" id="IPR044751">
    <property type="entry name" value="Ion_transp-like_CBS"/>
</dbReference>
<feature type="transmembrane region" description="Helical" evidence="7">
    <location>
        <begin position="58"/>
        <end position="87"/>
    </location>
</feature>
<dbReference type="InterPro" id="IPR000644">
    <property type="entry name" value="CBS_dom"/>
</dbReference>
<dbReference type="InterPro" id="IPR002550">
    <property type="entry name" value="CNNM"/>
</dbReference>
<evidence type="ECO:0000256" key="4">
    <source>
        <dbReference type="ARBA" id="ARBA00022989"/>
    </source>
</evidence>
<keyword evidence="4 7" id="KW-1133">Transmembrane helix</keyword>
<dbReference type="Gene3D" id="3.10.580.10">
    <property type="entry name" value="CBS-domain"/>
    <property type="match status" value="1"/>
</dbReference>
<feature type="transmembrane region" description="Helical" evidence="7">
    <location>
        <begin position="93"/>
        <end position="117"/>
    </location>
</feature>
<proteinExistence type="predicted"/>
<dbReference type="AlphaFoldDB" id="A0A0W8FM64"/>
<feature type="domain" description="CNNM transmembrane" evidence="9">
    <location>
        <begin position="1"/>
        <end position="186"/>
    </location>
</feature>
<keyword evidence="2 7" id="KW-0812">Transmembrane</keyword>
<dbReference type="CDD" id="cd04590">
    <property type="entry name" value="CBS_pair_CorC_HlyC_assoc"/>
    <property type="match status" value="1"/>
</dbReference>
<keyword evidence="6 7" id="KW-0472">Membrane</keyword>
<evidence type="ECO:0000256" key="7">
    <source>
        <dbReference type="SAM" id="Phobius"/>
    </source>
</evidence>
<evidence type="ECO:0000256" key="5">
    <source>
        <dbReference type="ARBA" id="ARBA00023122"/>
    </source>
</evidence>
<gene>
    <name evidence="10" type="ORF">ASZ90_008223</name>
</gene>
<reference evidence="10" key="1">
    <citation type="journal article" date="2015" name="Proc. Natl. Acad. Sci. U.S.A.">
        <title>Networks of energetic and metabolic interactions define dynamics in microbial communities.</title>
        <authorList>
            <person name="Embree M."/>
            <person name="Liu J.K."/>
            <person name="Al-Bassam M.M."/>
            <person name="Zengler K."/>
        </authorList>
    </citation>
    <scope>NUCLEOTIDE SEQUENCE</scope>
</reference>
<dbReference type="SMART" id="SM01091">
    <property type="entry name" value="CorC_HlyC"/>
    <property type="match status" value="1"/>
</dbReference>
<feature type="transmembrane region" description="Helical" evidence="7">
    <location>
        <begin position="124"/>
        <end position="145"/>
    </location>
</feature>
<dbReference type="Pfam" id="PF03471">
    <property type="entry name" value="CorC_HlyC"/>
    <property type="match status" value="1"/>
</dbReference>
<dbReference type="PANTHER" id="PTHR22777">
    <property type="entry name" value="HEMOLYSIN-RELATED"/>
    <property type="match status" value="1"/>
</dbReference>
<protein>
    <submittedName>
        <fullName evidence="10">Magnesium and cobalt efflux protein corc</fullName>
    </submittedName>
</protein>
<dbReference type="GO" id="GO:0005886">
    <property type="term" value="C:plasma membrane"/>
    <property type="evidence" value="ECO:0007669"/>
    <property type="project" value="TreeGrafter"/>
</dbReference>
<dbReference type="PROSITE" id="PS51846">
    <property type="entry name" value="CNNM"/>
    <property type="match status" value="1"/>
</dbReference>
<dbReference type="InterPro" id="IPR005170">
    <property type="entry name" value="Transptr-assoc_dom"/>
</dbReference>
<evidence type="ECO:0000313" key="10">
    <source>
        <dbReference type="EMBL" id="KUG22022.1"/>
    </source>
</evidence>
<evidence type="ECO:0000259" key="8">
    <source>
        <dbReference type="PROSITE" id="PS51371"/>
    </source>
</evidence>
<dbReference type="SUPFAM" id="SSF56176">
    <property type="entry name" value="FAD-binding/transporter-associated domain-like"/>
    <property type="match status" value="1"/>
</dbReference>
<dbReference type="InterPro" id="IPR016169">
    <property type="entry name" value="FAD-bd_PCMH_sub2"/>
</dbReference>
<comment type="caution">
    <text evidence="10">The sequence shown here is derived from an EMBL/GenBank/DDBJ whole genome shotgun (WGS) entry which is preliminary data.</text>
</comment>
<evidence type="ECO:0000259" key="9">
    <source>
        <dbReference type="PROSITE" id="PS51846"/>
    </source>
</evidence>
<feature type="domain" description="CBS" evidence="8">
    <location>
        <begin position="205"/>
        <end position="265"/>
    </location>
</feature>
<dbReference type="GO" id="GO:0050660">
    <property type="term" value="F:flavin adenine dinucleotide binding"/>
    <property type="evidence" value="ECO:0007669"/>
    <property type="project" value="InterPro"/>
</dbReference>
<sequence>MSFYLIIAVILFCLVLEMLYSGGEVALFASDINKLKNRVHHGSSSAEQAIRLKEKPEWFISTALVGTNLAIIVASTLATGLLISFYGPEQGEWIAFMIMLPTLFLMIIARSVFLYYAETMAIRVAWFIRLSSILFYPVAFVIAAVSRGTVHLSSDRKAGETSHITKEGLKYILGEKTKGGDILTREKEMVSRVFDFSELTAVKIMVPISALTSLPASMKISEAVGVVADKKYMRIPVYEDTVYNIVGILHYFDLLEMLLKDRQASESVGGATVASCMRKDIFYVPETKKVSELLAIMQKKDEQMVVVVDEYGGATGVVTIEDIGEEIVGTIDEYVAGEKLYRKISEGRYLVSGRLEMGTLRQLIKTVFPEGNYETVGGFLMQQMGRIPKPKEIYQFGGVTFIIENADQKSIKEVMVIASYIQEAIK</sequence>
<evidence type="ECO:0000256" key="6">
    <source>
        <dbReference type="ARBA" id="ARBA00023136"/>
    </source>
</evidence>
<dbReference type="Pfam" id="PF01595">
    <property type="entry name" value="CNNM"/>
    <property type="match status" value="1"/>
</dbReference>
<accession>A0A0W8FM64</accession>
<dbReference type="PROSITE" id="PS51371">
    <property type="entry name" value="CBS"/>
    <property type="match status" value="2"/>
</dbReference>
<keyword evidence="3" id="KW-0677">Repeat</keyword>
<dbReference type="InterPro" id="IPR046342">
    <property type="entry name" value="CBS_dom_sf"/>
</dbReference>
<feature type="domain" description="CBS" evidence="8">
    <location>
        <begin position="277"/>
        <end position="333"/>
    </location>
</feature>
<dbReference type="InterPro" id="IPR036318">
    <property type="entry name" value="FAD-bd_PCMH-like_sf"/>
</dbReference>
<organism evidence="10">
    <name type="scientific">hydrocarbon metagenome</name>
    <dbReference type="NCBI Taxonomy" id="938273"/>
    <lineage>
        <taxon>unclassified sequences</taxon>
        <taxon>metagenomes</taxon>
        <taxon>ecological metagenomes</taxon>
    </lineage>
</organism>
<dbReference type="Pfam" id="PF00571">
    <property type="entry name" value="CBS"/>
    <property type="match status" value="2"/>
</dbReference>
<dbReference type="EMBL" id="LNQE01000996">
    <property type="protein sequence ID" value="KUG22022.1"/>
    <property type="molecule type" value="Genomic_DNA"/>
</dbReference>
<keyword evidence="5" id="KW-0129">CBS domain</keyword>
<evidence type="ECO:0000256" key="2">
    <source>
        <dbReference type="ARBA" id="ARBA00022692"/>
    </source>
</evidence>
<comment type="subcellular location">
    <subcellularLocation>
        <location evidence="1">Membrane</location>
        <topology evidence="1">Multi-pass membrane protein</topology>
    </subcellularLocation>
</comment>
<feature type="transmembrane region" description="Helical" evidence="7">
    <location>
        <begin position="6"/>
        <end position="29"/>
    </location>
</feature>
<dbReference type="Gene3D" id="3.30.465.10">
    <property type="match status" value="1"/>
</dbReference>
<dbReference type="PANTHER" id="PTHR22777:SF17">
    <property type="entry name" value="UPF0053 PROTEIN SLL0260"/>
    <property type="match status" value="1"/>
</dbReference>
<name>A0A0W8FM64_9ZZZZ</name>
<evidence type="ECO:0000256" key="1">
    <source>
        <dbReference type="ARBA" id="ARBA00004141"/>
    </source>
</evidence>
<dbReference type="SUPFAM" id="SSF54631">
    <property type="entry name" value="CBS-domain pair"/>
    <property type="match status" value="1"/>
</dbReference>